<feature type="chain" id="PRO_5046039061" evidence="1">
    <location>
        <begin position="23"/>
        <end position="294"/>
    </location>
</feature>
<evidence type="ECO:0000313" key="4">
    <source>
        <dbReference type="Proteomes" id="UP001262410"/>
    </source>
</evidence>
<reference evidence="3 4" key="1">
    <citation type="submission" date="2023-07" db="EMBL/GenBank/DDBJ databases">
        <title>Sorghum-associated microbial communities from plants grown in Nebraska, USA.</title>
        <authorList>
            <person name="Schachtman D."/>
        </authorList>
    </citation>
    <scope>NUCLEOTIDE SEQUENCE [LARGE SCALE GENOMIC DNA]</scope>
    <source>
        <strain evidence="3 4">584</strain>
    </source>
</reference>
<organism evidence="3 4">
    <name type="scientific">Inquilinus ginsengisoli</name>
    <dbReference type="NCBI Taxonomy" id="363840"/>
    <lineage>
        <taxon>Bacteria</taxon>
        <taxon>Pseudomonadati</taxon>
        <taxon>Pseudomonadota</taxon>
        <taxon>Alphaproteobacteria</taxon>
        <taxon>Rhodospirillales</taxon>
        <taxon>Rhodospirillaceae</taxon>
        <taxon>Inquilinus</taxon>
    </lineage>
</organism>
<gene>
    <name evidence="3" type="ORF">E9232_005304</name>
</gene>
<protein>
    <submittedName>
        <fullName evidence="3">Iron complex transport system substrate-binding protein</fullName>
    </submittedName>
</protein>
<evidence type="ECO:0000256" key="1">
    <source>
        <dbReference type="SAM" id="SignalP"/>
    </source>
</evidence>
<keyword evidence="4" id="KW-1185">Reference proteome</keyword>
<dbReference type="InterPro" id="IPR002491">
    <property type="entry name" value="ABC_transptr_periplasmic_BD"/>
</dbReference>
<accession>A0ABU1JZ14</accession>
<sequence>MMRPLLAIAAAALLSAALPARAEPPQRVVVAGGDLTEIVYALHAEGRIVGVDTTSLYPPAARTLPQVGYLRQLSAEGVLSLGPDLVLTTASAGPPAVLEQIRSAGTALDILKEGFTADAVIAKIEGVEAALGLADQGLSQGVRADFAAVAEAVAKAPTQPRVLFVLSLTAGAPLGGGSGTAADGVIRLAGGTNAVGEVERYKQLSPEAVAAAAPDVVVIASHAVEANGGIDAIAKLPVFAETPAGKNGRVIQMDSLYLLGFGPRTPQAARDLAIAIHPGWTPPTLPDRAWSAGS</sequence>
<feature type="domain" description="Fe/B12 periplasmic-binding" evidence="2">
    <location>
        <begin position="27"/>
        <end position="280"/>
    </location>
</feature>
<comment type="caution">
    <text evidence="3">The sequence shown here is derived from an EMBL/GenBank/DDBJ whole genome shotgun (WGS) entry which is preliminary data.</text>
</comment>
<feature type="signal peptide" evidence="1">
    <location>
        <begin position="1"/>
        <end position="22"/>
    </location>
</feature>
<dbReference type="PROSITE" id="PS50983">
    <property type="entry name" value="FE_B12_PBP"/>
    <property type="match status" value="1"/>
</dbReference>
<name>A0ABU1JZ14_9PROT</name>
<dbReference type="Proteomes" id="UP001262410">
    <property type="component" value="Unassembled WGS sequence"/>
</dbReference>
<evidence type="ECO:0000313" key="3">
    <source>
        <dbReference type="EMBL" id="MDR6292759.1"/>
    </source>
</evidence>
<dbReference type="Pfam" id="PF01497">
    <property type="entry name" value="Peripla_BP_2"/>
    <property type="match status" value="1"/>
</dbReference>
<dbReference type="InterPro" id="IPR050902">
    <property type="entry name" value="ABC_Transporter_SBP"/>
</dbReference>
<dbReference type="SUPFAM" id="SSF53807">
    <property type="entry name" value="Helical backbone' metal receptor"/>
    <property type="match status" value="1"/>
</dbReference>
<dbReference type="EMBL" id="JAVDPW010000010">
    <property type="protein sequence ID" value="MDR6292759.1"/>
    <property type="molecule type" value="Genomic_DNA"/>
</dbReference>
<proteinExistence type="predicted"/>
<dbReference type="PANTHER" id="PTHR30535">
    <property type="entry name" value="VITAMIN B12-BINDING PROTEIN"/>
    <property type="match status" value="1"/>
</dbReference>
<keyword evidence="1" id="KW-0732">Signal</keyword>
<evidence type="ECO:0000259" key="2">
    <source>
        <dbReference type="PROSITE" id="PS50983"/>
    </source>
</evidence>
<dbReference type="PANTHER" id="PTHR30535:SF4">
    <property type="entry name" value="HEMIN-BINDING PERIPLASMIC PROTEIN HMUT"/>
    <property type="match status" value="1"/>
</dbReference>
<dbReference type="Gene3D" id="3.40.50.1980">
    <property type="entry name" value="Nitrogenase molybdenum iron protein domain"/>
    <property type="match status" value="2"/>
</dbReference>